<dbReference type="RefSeq" id="WP_234652989.1">
    <property type="nucleotide sequence ID" value="NZ_CP094997.1"/>
</dbReference>
<evidence type="ECO:0000313" key="2">
    <source>
        <dbReference type="Proteomes" id="UP001139000"/>
    </source>
</evidence>
<organism evidence="1 2">
    <name type="scientific">Dyadobacter chenwenxiniae</name>
    <dbReference type="NCBI Taxonomy" id="2906456"/>
    <lineage>
        <taxon>Bacteria</taxon>
        <taxon>Pseudomonadati</taxon>
        <taxon>Bacteroidota</taxon>
        <taxon>Cytophagia</taxon>
        <taxon>Cytophagales</taxon>
        <taxon>Spirosomataceae</taxon>
        <taxon>Dyadobacter</taxon>
    </lineage>
</organism>
<comment type="caution">
    <text evidence="1">The sequence shown here is derived from an EMBL/GenBank/DDBJ whole genome shotgun (WGS) entry which is preliminary data.</text>
</comment>
<accession>A0A9X1PFP8</accession>
<reference evidence="1" key="1">
    <citation type="submission" date="2021-12" db="EMBL/GenBank/DDBJ databases">
        <title>Novel species in genus Dyadobacter.</title>
        <authorList>
            <person name="Ma C."/>
        </authorList>
    </citation>
    <scope>NUCLEOTIDE SEQUENCE</scope>
    <source>
        <strain evidence="1">LJ419</strain>
    </source>
</reference>
<keyword evidence="2" id="KW-1185">Reference proteome</keyword>
<dbReference type="InterPro" id="IPR053865">
    <property type="entry name" value="DUF6934"/>
</dbReference>
<protein>
    <submittedName>
        <fullName evidence="1">Uncharacterized protein</fullName>
    </submittedName>
</protein>
<dbReference type="Proteomes" id="UP001139000">
    <property type="component" value="Unassembled WGS sequence"/>
</dbReference>
<name>A0A9X1PFP8_9BACT</name>
<sequence>MKLEKYELDQLDPFMYVFNSTGRQGRITMLVAFTPLGEDIFNLGFGVWHKESRYADDSVETRNGDTDKILGTVAQIALDFLNAHPNASIYATGSCAKRTRKYQMGINKYMAELCERYVIKGLVTDKTRNNPLAIIYPKWHNNWQSLKSGVNYDAFLLSLK</sequence>
<proteinExistence type="predicted"/>
<evidence type="ECO:0000313" key="1">
    <source>
        <dbReference type="EMBL" id="MCF0060317.1"/>
    </source>
</evidence>
<dbReference type="Pfam" id="PF22028">
    <property type="entry name" value="DUF6934"/>
    <property type="match status" value="1"/>
</dbReference>
<dbReference type="EMBL" id="JAJTTC010000001">
    <property type="protein sequence ID" value="MCF0060317.1"/>
    <property type="molecule type" value="Genomic_DNA"/>
</dbReference>
<dbReference type="AlphaFoldDB" id="A0A9X1PFP8"/>
<gene>
    <name evidence="1" type="ORF">LXM26_02345</name>
</gene>